<gene>
    <name evidence="2" type="ORF">LX95_00564</name>
</gene>
<comment type="caution">
    <text evidence="2">The sequence shown here is derived from an EMBL/GenBank/DDBJ whole genome shotgun (WGS) entry which is preliminary data.</text>
</comment>
<dbReference type="AlphaFoldDB" id="A0A2W7K9F1"/>
<dbReference type="EMBL" id="QKYV01000001">
    <property type="protein sequence ID" value="PZW44230.1"/>
    <property type="molecule type" value="Genomic_DNA"/>
</dbReference>
<dbReference type="Proteomes" id="UP000249542">
    <property type="component" value="Unassembled WGS sequence"/>
</dbReference>
<reference evidence="2 3" key="1">
    <citation type="submission" date="2018-06" db="EMBL/GenBank/DDBJ databases">
        <title>Genomic Encyclopedia of Archaeal and Bacterial Type Strains, Phase II (KMG-II): from individual species to whole genera.</title>
        <authorList>
            <person name="Goeker M."/>
        </authorList>
    </citation>
    <scope>NUCLEOTIDE SEQUENCE [LARGE SCALE GENOMIC DNA]</scope>
    <source>
        <strain evidence="2 3">DSM 15361</strain>
    </source>
</reference>
<evidence type="ECO:0000313" key="3">
    <source>
        <dbReference type="Proteomes" id="UP000249542"/>
    </source>
</evidence>
<feature type="transmembrane region" description="Helical" evidence="1">
    <location>
        <begin position="39"/>
        <end position="57"/>
    </location>
</feature>
<name>A0A2W7K9F1_9FLAO</name>
<keyword evidence="3" id="KW-1185">Reference proteome</keyword>
<keyword evidence="1" id="KW-1133">Transmembrane helix</keyword>
<protein>
    <submittedName>
        <fullName evidence="2">Phospholipase D-like protein</fullName>
    </submittedName>
</protein>
<dbReference type="RefSeq" id="WP_111539891.1">
    <property type="nucleotide sequence ID" value="NZ_QKYV01000001.1"/>
</dbReference>
<keyword evidence="1" id="KW-0472">Membrane</keyword>
<organism evidence="2 3">
    <name type="scientific">Mesonia algae</name>
    <dbReference type="NCBI Taxonomy" id="213248"/>
    <lineage>
        <taxon>Bacteria</taxon>
        <taxon>Pseudomonadati</taxon>
        <taxon>Bacteroidota</taxon>
        <taxon>Flavobacteriia</taxon>
        <taxon>Flavobacteriales</taxon>
        <taxon>Flavobacteriaceae</taxon>
        <taxon>Mesonia</taxon>
    </lineage>
</organism>
<evidence type="ECO:0000256" key="1">
    <source>
        <dbReference type="SAM" id="Phobius"/>
    </source>
</evidence>
<proteinExistence type="predicted"/>
<keyword evidence="1" id="KW-0812">Transmembrane</keyword>
<feature type="transmembrane region" description="Helical" evidence="1">
    <location>
        <begin position="7"/>
        <end position="27"/>
    </location>
</feature>
<accession>A0A2W7K9F1</accession>
<evidence type="ECO:0000313" key="2">
    <source>
        <dbReference type="EMBL" id="PZW44230.1"/>
    </source>
</evidence>
<sequence length="72" mass="8219">MTLQTPLFLLILLIFSIFFIGGSLFLILKNEKESLPKVLWVLIVLAFPLVGAAVYYVNALMQYQRAKQQPAY</sequence>